<proteinExistence type="predicted"/>
<dbReference type="EMBL" id="HBUF01443963">
    <property type="protein sequence ID" value="CAG6743164.1"/>
    <property type="molecule type" value="Transcribed_RNA"/>
</dbReference>
<name>A0A8D8Z8Z1_9HEMI</name>
<dbReference type="AlphaFoldDB" id="A0A8D8Z8Z1"/>
<feature type="region of interest" description="Disordered" evidence="1">
    <location>
        <begin position="129"/>
        <end position="154"/>
    </location>
</feature>
<organism evidence="2">
    <name type="scientific">Cacopsylla melanoneura</name>
    <dbReference type="NCBI Taxonomy" id="428564"/>
    <lineage>
        <taxon>Eukaryota</taxon>
        <taxon>Metazoa</taxon>
        <taxon>Ecdysozoa</taxon>
        <taxon>Arthropoda</taxon>
        <taxon>Hexapoda</taxon>
        <taxon>Insecta</taxon>
        <taxon>Pterygota</taxon>
        <taxon>Neoptera</taxon>
        <taxon>Paraneoptera</taxon>
        <taxon>Hemiptera</taxon>
        <taxon>Sternorrhyncha</taxon>
        <taxon>Psylloidea</taxon>
        <taxon>Psyllidae</taxon>
        <taxon>Psyllinae</taxon>
        <taxon>Cacopsylla</taxon>
    </lineage>
</organism>
<protein>
    <submittedName>
        <fullName evidence="2">Uncharacterized protein</fullName>
    </submittedName>
</protein>
<feature type="compositionally biased region" description="Basic and acidic residues" evidence="1">
    <location>
        <begin position="65"/>
        <end position="78"/>
    </location>
</feature>
<feature type="region of interest" description="Disordered" evidence="1">
    <location>
        <begin position="55"/>
        <end position="97"/>
    </location>
</feature>
<accession>A0A8D8Z8Z1</accession>
<feature type="compositionally biased region" description="Low complexity" evidence="1">
    <location>
        <begin position="79"/>
        <end position="90"/>
    </location>
</feature>
<feature type="compositionally biased region" description="Basic and acidic residues" evidence="1">
    <location>
        <begin position="129"/>
        <end position="153"/>
    </location>
</feature>
<evidence type="ECO:0000256" key="1">
    <source>
        <dbReference type="SAM" id="MobiDB-lite"/>
    </source>
</evidence>
<reference evidence="2" key="1">
    <citation type="submission" date="2021-05" db="EMBL/GenBank/DDBJ databases">
        <authorList>
            <person name="Alioto T."/>
            <person name="Alioto T."/>
            <person name="Gomez Garrido J."/>
        </authorList>
    </citation>
    <scope>NUCLEOTIDE SEQUENCE</scope>
</reference>
<sequence>MLESIHEVRHLPIKLSAQPIGTRQRNNLNQETNNINQNKTDQMNPELVEARENYNAQENDLTNDETTRQTEHNMERNDTNVVINGNNNCNESDNTRNELSGCTERFVETETTNPNPQQNLPLNEKHEQYNDEHQDGNDKHNSNDDKQYKHPDFDENTDVYYQSTGSSGEHGYGINGLDIEATRKATEGTRKATEGTWKGTESMKALDETTSDDSFSWLGNLDQIAQRLNDIFSTYGITIPIPDWSEDLPSIIPLEDGDVKKGEKKDLRMSRRKYNFVVFS</sequence>
<evidence type="ECO:0000313" key="2">
    <source>
        <dbReference type="EMBL" id="CAG6743164.1"/>
    </source>
</evidence>